<dbReference type="InterPro" id="IPR011051">
    <property type="entry name" value="RmlC_Cupin_sf"/>
</dbReference>
<dbReference type="RefSeq" id="WP_168670090.1">
    <property type="nucleotide sequence ID" value="NZ_JAAXKX010000018.1"/>
</dbReference>
<dbReference type="InterPro" id="IPR014710">
    <property type="entry name" value="RmlC-like_jellyroll"/>
</dbReference>
<comment type="caution">
    <text evidence="2">The sequence shown here is derived from an EMBL/GenBank/DDBJ whole genome shotgun (WGS) entry which is preliminary data.</text>
</comment>
<evidence type="ECO:0000313" key="2">
    <source>
        <dbReference type="EMBL" id="NKN33978.1"/>
    </source>
</evidence>
<sequence>MNGAGNLLDDLQVPAEGERFETLFARPGARIERIVSSATPESVDYDQPHDEWVCLLQGEAVLWIDGERVRLRAGDYRLIPAHTPHRVESTSTEPACVWLAVHVGETEEAED</sequence>
<dbReference type="CDD" id="cd06981">
    <property type="entry name" value="cupin_reut_a1446"/>
    <property type="match status" value="1"/>
</dbReference>
<dbReference type="EMBL" id="JAAXKX010000018">
    <property type="protein sequence ID" value="NKN33978.1"/>
    <property type="molecule type" value="Genomic_DNA"/>
</dbReference>
<proteinExistence type="predicted"/>
<dbReference type="InterPro" id="IPR013096">
    <property type="entry name" value="Cupin_2"/>
</dbReference>
<dbReference type="Proteomes" id="UP000740754">
    <property type="component" value="Unassembled WGS sequence"/>
</dbReference>
<feature type="domain" description="Cupin type-2" evidence="1">
    <location>
        <begin position="47"/>
        <end position="101"/>
    </location>
</feature>
<dbReference type="Gene3D" id="2.60.120.10">
    <property type="entry name" value="Jelly Rolls"/>
    <property type="match status" value="1"/>
</dbReference>
<evidence type="ECO:0000259" key="1">
    <source>
        <dbReference type="Pfam" id="PF07883"/>
    </source>
</evidence>
<reference evidence="2 3" key="1">
    <citation type="submission" date="2020-04" db="EMBL/GenBank/DDBJ databases">
        <title>Draft Whole-Genome sequence of Marichromatium bheemlicum DSM 18632, type strain.</title>
        <authorList>
            <person name="Kyndt J.A."/>
            <person name="Meyer T.E."/>
        </authorList>
    </citation>
    <scope>NUCLEOTIDE SEQUENCE [LARGE SCALE GENOMIC DNA]</scope>
    <source>
        <strain evidence="2 3">DSM 18632</strain>
    </source>
</reference>
<dbReference type="Pfam" id="PF07883">
    <property type="entry name" value="Cupin_2"/>
    <property type="match status" value="1"/>
</dbReference>
<accession>A0ABX1I9M8</accession>
<protein>
    <submittedName>
        <fullName evidence="2">Cupin domain-containing protein</fullName>
    </submittedName>
</protein>
<keyword evidence="3" id="KW-1185">Reference proteome</keyword>
<gene>
    <name evidence="2" type="ORF">HF203_12185</name>
</gene>
<evidence type="ECO:0000313" key="3">
    <source>
        <dbReference type="Proteomes" id="UP000740754"/>
    </source>
</evidence>
<dbReference type="SUPFAM" id="SSF51182">
    <property type="entry name" value="RmlC-like cupins"/>
    <property type="match status" value="1"/>
</dbReference>
<organism evidence="2 3">
    <name type="scientific">Marichromatium bheemlicum</name>
    <dbReference type="NCBI Taxonomy" id="365339"/>
    <lineage>
        <taxon>Bacteria</taxon>
        <taxon>Pseudomonadati</taxon>
        <taxon>Pseudomonadota</taxon>
        <taxon>Gammaproteobacteria</taxon>
        <taxon>Chromatiales</taxon>
        <taxon>Chromatiaceae</taxon>
        <taxon>Marichromatium</taxon>
    </lineage>
</organism>
<name>A0ABX1I9M8_9GAMM</name>